<dbReference type="InterPro" id="IPR045155">
    <property type="entry name" value="Beta-lactam_cat"/>
</dbReference>
<organism evidence="9 10">
    <name type="scientific">Streptomyces pristinaespiralis (strain ATCC 25486 / DSM 40338 / CBS 914.69 / JCM 4507 / KCC S-0507 / NBRC 13074 / NRRL 2958 / 5647)</name>
    <dbReference type="NCBI Taxonomy" id="457429"/>
    <lineage>
        <taxon>Bacteria</taxon>
        <taxon>Bacillati</taxon>
        <taxon>Actinomycetota</taxon>
        <taxon>Actinomycetes</taxon>
        <taxon>Kitasatosporales</taxon>
        <taxon>Streptomycetaceae</taxon>
        <taxon>Streptomyces</taxon>
    </lineage>
</organism>
<dbReference type="EMBL" id="CM000950">
    <property type="protein sequence ID" value="EFH30768.1"/>
    <property type="molecule type" value="Genomic_DNA"/>
</dbReference>
<dbReference type="eggNOG" id="COG0174">
    <property type="taxonomic scope" value="Bacteria"/>
</dbReference>
<comment type="catalytic activity">
    <reaction evidence="6">
        <text>a beta-lactam + H2O = a substituted beta-amino acid</text>
        <dbReference type="Rhea" id="RHEA:20401"/>
        <dbReference type="ChEBI" id="CHEBI:15377"/>
        <dbReference type="ChEBI" id="CHEBI:35627"/>
        <dbReference type="ChEBI" id="CHEBI:140347"/>
        <dbReference type="EC" id="3.5.2.6"/>
    </reaction>
</comment>
<dbReference type="GO" id="GO:0046677">
    <property type="term" value="P:response to antibiotic"/>
    <property type="evidence" value="ECO:0007669"/>
    <property type="project" value="UniProtKB-UniRule"/>
</dbReference>
<reference evidence="10" key="1">
    <citation type="submission" date="2008-02" db="EMBL/GenBank/DDBJ databases">
        <authorList>
            <consortium name="The Broad Institute Genome Sequencing Platform"/>
            <person name="Fischbach M."/>
            <person name="Ward D."/>
            <person name="Young S."/>
            <person name="Jaffe D."/>
            <person name="Gnerre S."/>
            <person name="Berlin A."/>
            <person name="Heiman D."/>
            <person name="Hepburn T."/>
            <person name="Sykes S."/>
            <person name="Alvarado L."/>
            <person name="Kodira C.D."/>
            <person name="Straight P."/>
            <person name="Clardy J."/>
            <person name="Hung D."/>
            <person name="Kolter R."/>
            <person name="Mekalanos J."/>
            <person name="Walker S."/>
            <person name="Walsh C.T."/>
            <person name="Lander E."/>
            <person name="Galagan J."/>
            <person name="Nusbaum C."/>
            <person name="Birren B."/>
        </authorList>
    </citation>
    <scope>NUCLEOTIDE SEQUENCE [LARGE SCALE GENOMIC DNA]</scope>
    <source>
        <strain evidence="10">ATCC 25486 / DSM 40338 / CBS 914.69 / JCM 4507 / NBRC 13074 / NRRL 2958 / 5647</strain>
    </source>
</reference>
<dbReference type="InterPro" id="IPR012338">
    <property type="entry name" value="Beta-lactam/transpept-like"/>
</dbReference>
<feature type="signal peptide" evidence="7">
    <location>
        <begin position="1"/>
        <end position="24"/>
    </location>
</feature>
<sequence length="331" mass="34699">MAVSRRASLAALAALAAAPLTGCAARRADAAPSNASTSPGASAAPKVSAAASGRAFARLQREFDARLGVYAVDTGSGRTVTHRPDERFAYCSTHKALTAAAVLEHNSLAGLDKVVRYTRDDLVAHSPVTEKHVDSGMTLRAVCDAAVRYSDNTAANLLFDELGGPKAFQAVLAALGDTTTHADRLETALNAATPGDIRDTSTPRALAHDLRAYALGDVLDAEKKALLTHWLKGNTTGDALIRAGVPDTWQVGDRTGAGAYGTRNAIAVAWPPGAAPVVIAVLSSRAENSPIAKAAFGDAVVAHYRNMARVELEAFDSAVTDWELRRSFERM</sequence>
<dbReference type="SUPFAM" id="SSF56601">
    <property type="entry name" value="beta-lactamase/transpeptidase-like"/>
    <property type="match status" value="1"/>
</dbReference>
<gene>
    <name evidence="9" type="ORF">SSDG_05985</name>
</gene>
<dbReference type="GO" id="GO:0030655">
    <property type="term" value="P:beta-lactam antibiotic catabolic process"/>
    <property type="evidence" value="ECO:0007669"/>
    <property type="project" value="InterPro"/>
</dbReference>
<dbReference type="AlphaFoldDB" id="D6X962"/>
<keyword evidence="5 6" id="KW-0046">Antibiotic resistance</keyword>
<feature type="domain" description="Beta-lactamase class A catalytic" evidence="8">
    <location>
        <begin position="68"/>
        <end position="282"/>
    </location>
</feature>
<evidence type="ECO:0000256" key="1">
    <source>
        <dbReference type="ARBA" id="ARBA00009009"/>
    </source>
</evidence>
<dbReference type="Gene3D" id="3.40.710.10">
    <property type="entry name" value="DD-peptidase/beta-lactamase superfamily"/>
    <property type="match status" value="1"/>
</dbReference>
<dbReference type="PROSITE" id="PS51318">
    <property type="entry name" value="TAT"/>
    <property type="match status" value="1"/>
</dbReference>
<dbReference type="Pfam" id="PF13354">
    <property type="entry name" value="Beta-lactamase2"/>
    <property type="match status" value="1"/>
</dbReference>
<evidence type="ECO:0000256" key="4">
    <source>
        <dbReference type="ARBA" id="ARBA00022801"/>
    </source>
</evidence>
<evidence type="ECO:0000313" key="9">
    <source>
        <dbReference type="EMBL" id="EFH30768.1"/>
    </source>
</evidence>
<evidence type="ECO:0000256" key="7">
    <source>
        <dbReference type="SAM" id="SignalP"/>
    </source>
</evidence>
<dbReference type="NCBIfam" id="NF033103">
    <property type="entry name" value="bla_class_A"/>
    <property type="match status" value="1"/>
</dbReference>
<reference evidence="10" key="2">
    <citation type="submission" date="2009-10" db="EMBL/GenBank/DDBJ databases">
        <title>The genome sequence of Streptomyces pristinaespiralis strain ATCC 25486.</title>
        <authorList>
            <consortium name="The Broad Institute Genome Sequencing Platform"/>
            <consortium name="Broad Institute Microbial Sequencing Center"/>
            <person name="Fischbach M."/>
            <person name="Godfrey P."/>
            <person name="Ward D."/>
            <person name="Young S."/>
            <person name="Zeng Q."/>
            <person name="Koehrsen M."/>
            <person name="Alvarado L."/>
            <person name="Berlin A.M."/>
            <person name="Bochicchio J."/>
            <person name="Borenstein D."/>
            <person name="Chapman S.B."/>
            <person name="Chen Z."/>
            <person name="Engels R."/>
            <person name="Freedman E."/>
            <person name="Gellesch M."/>
            <person name="Goldberg J."/>
            <person name="Griggs A."/>
            <person name="Gujja S."/>
            <person name="Heilman E.R."/>
            <person name="Heiman D.I."/>
            <person name="Hepburn T.A."/>
            <person name="Howarth C."/>
            <person name="Jen D."/>
            <person name="Larson L."/>
            <person name="Lewis B."/>
            <person name="Mehta T."/>
            <person name="Park D."/>
            <person name="Pearson M."/>
            <person name="Richards J."/>
            <person name="Roberts A."/>
            <person name="Saif S."/>
            <person name="Shea T.D."/>
            <person name="Shenoy N."/>
            <person name="Sisk P."/>
            <person name="Stolte C."/>
            <person name="Sykes S.N."/>
            <person name="Thomson T."/>
            <person name="Walk T."/>
            <person name="White J."/>
            <person name="Yandava C."/>
            <person name="Straight P."/>
            <person name="Clardy J."/>
            <person name="Hung D."/>
            <person name="Kolter R."/>
            <person name="Mekalanos J."/>
            <person name="Walker S."/>
            <person name="Walsh C.T."/>
            <person name="Wieland-Brown L.C."/>
            <person name="Haas B."/>
            <person name="Nusbaum C."/>
            <person name="Birren B."/>
        </authorList>
    </citation>
    <scope>NUCLEOTIDE SEQUENCE [LARGE SCALE GENOMIC DNA]</scope>
    <source>
        <strain evidence="10">ATCC 25486 / DSM 40338 / CBS 914.69 / JCM 4507 / NBRC 13074 / NRRL 2958 / 5647</strain>
    </source>
</reference>
<feature type="chain" id="PRO_5039733362" description="Beta-lactamase" evidence="7">
    <location>
        <begin position="25"/>
        <end position="331"/>
    </location>
</feature>
<evidence type="ECO:0000256" key="6">
    <source>
        <dbReference type="RuleBase" id="RU361140"/>
    </source>
</evidence>
<dbReference type="eggNOG" id="COG2367">
    <property type="taxonomic scope" value="Bacteria"/>
</dbReference>
<dbReference type="InterPro" id="IPR000871">
    <property type="entry name" value="Beta-lactam_class-A"/>
</dbReference>
<dbReference type="Proteomes" id="UP000002805">
    <property type="component" value="Chromosome"/>
</dbReference>
<comment type="similarity">
    <text evidence="1 6">Belongs to the class-A beta-lactamase family.</text>
</comment>
<evidence type="ECO:0000256" key="5">
    <source>
        <dbReference type="ARBA" id="ARBA00023251"/>
    </source>
</evidence>
<dbReference type="PANTHER" id="PTHR35333">
    <property type="entry name" value="BETA-LACTAMASE"/>
    <property type="match status" value="1"/>
</dbReference>
<name>D6X962_STRE2</name>
<evidence type="ECO:0000313" key="10">
    <source>
        <dbReference type="Proteomes" id="UP000002805"/>
    </source>
</evidence>
<dbReference type="PRINTS" id="PR00118">
    <property type="entry name" value="BLACTAMASEA"/>
</dbReference>
<keyword evidence="7" id="KW-0732">Signal</keyword>
<evidence type="ECO:0000259" key="8">
    <source>
        <dbReference type="Pfam" id="PF13354"/>
    </source>
</evidence>
<dbReference type="InterPro" id="IPR006311">
    <property type="entry name" value="TAT_signal"/>
</dbReference>
<dbReference type="HOGENOM" id="CLU_031960_6_2_11"/>
<dbReference type="InterPro" id="IPR023650">
    <property type="entry name" value="Beta-lactam_class-A_AS"/>
</dbReference>
<accession>D6X962</accession>
<proteinExistence type="inferred from homology"/>
<protein>
    <recommendedName>
        <fullName evidence="3 6">Beta-lactamase</fullName>
        <ecNumber evidence="2 6">3.5.2.6</ecNumber>
    </recommendedName>
</protein>
<dbReference type="RefSeq" id="WP_005309952.1">
    <property type="nucleotide sequence ID" value="NZ_CM000950.1"/>
</dbReference>
<keyword evidence="4 6" id="KW-0378">Hydrolase</keyword>
<dbReference type="EC" id="3.5.2.6" evidence="2 6"/>
<dbReference type="GO" id="GO:0008800">
    <property type="term" value="F:beta-lactamase activity"/>
    <property type="evidence" value="ECO:0007669"/>
    <property type="project" value="UniProtKB-UniRule"/>
</dbReference>
<evidence type="ECO:0000256" key="3">
    <source>
        <dbReference type="ARBA" id="ARBA00018879"/>
    </source>
</evidence>
<evidence type="ECO:0000256" key="2">
    <source>
        <dbReference type="ARBA" id="ARBA00012865"/>
    </source>
</evidence>
<keyword evidence="10" id="KW-1185">Reference proteome</keyword>
<dbReference type="PANTHER" id="PTHR35333:SF3">
    <property type="entry name" value="BETA-LACTAMASE-TYPE TRANSPEPTIDASE FOLD CONTAINING PROTEIN"/>
    <property type="match status" value="1"/>
</dbReference>
<dbReference type="PROSITE" id="PS00146">
    <property type="entry name" value="BETA_LACTAMASE_A"/>
    <property type="match status" value="1"/>
</dbReference>